<protein>
    <submittedName>
        <fullName evidence="2">Uncharacterized protein</fullName>
    </submittedName>
</protein>
<reference evidence="2" key="1">
    <citation type="submission" date="2024-02" db="EMBL/GenBank/DDBJ databases">
        <authorList>
            <consortium name="ELIXIR-Norway"/>
            <consortium name="Elixir Norway"/>
        </authorList>
    </citation>
    <scope>NUCLEOTIDE SEQUENCE</scope>
</reference>
<dbReference type="Proteomes" id="UP001497444">
    <property type="component" value="Chromosome 17"/>
</dbReference>
<keyword evidence="3" id="KW-1185">Reference proteome</keyword>
<dbReference type="EMBL" id="OZ020112">
    <property type="protein sequence ID" value="CAK9265395.1"/>
    <property type="molecule type" value="Genomic_DNA"/>
</dbReference>
<evidence type="ECO:0000256" key="1">
    <source>
        <dbReference type="SAM" id="MobiDB-lite"/>
    </source>
</evidence>
<gene>
    <name evidence="2" type="ORF">CSSPJE1EN1_LOCUS10873</name>
</gene>
<evidence type="ECO:0000313" key="2">
    <source>
        <dbReference type="EMBL" id="CAK9265395.1"/>
    </source>
</evidence>
<name>A0ABP0WIT9_9BRYO</name>
<feature type="region of interest" description="Disordered" evidence="1">
    <location>
        <begin position="1"/>
        <end position="26"/>
    </location>
</feature>
<feature type="region of interest" description="Disordered" evidence="1">
    <location>
        <begin position="130"/>
        <end position="152"/>
    </location>
</feature>
<accession>A0ABP0WIT9</accession>
<organism evidence="2 3">
    <name type="scientific">Sphagnum jensenii</name>
    <dbReference type="NCBI Taxonomy" id="128206"/>
    <lineage>
        <taxon>Eukaryota</taxon>
        <taxon>Viridiplantae</taxon>
        <taxon>Streptophyta</taxon>
        <taxon>Embryophyta</taxon>
        <taxon>Bryophyta</taxon>
        <taxon>Sphagnophytina</taxon>
        <taxon>Sphagnopsida</taxon>
        <taxon>Sphagnales</taxon>
        <taxon>Sphagnaceae</taxon>
        <taxon>Sphagnum</taxon>
    </lineage>
</organism>
<sequence>MVWKMAGAVDQPKSIKRKSKKENGKASVELVLAPSSGKKSKRVRCTKDQMAVNALAKVVELSLKVGRTPSQELLKFVGVGPEEEEKVVMGMDDPNDLDYCERESFPEEEPLYEEGPLELGVETLHIFSSVTFNTPPPPLEEEKRKRRGGGHG</sequence>
<evidence type="ECO:0000313" key="3">
    <source>
        <dbReference type="Proteomes" id="UP001497444"/>
    </source>
</evidence>
<proteinExistence type="predicted"/>